<accession>A0AAE0DZ19</accession>
<comment type="caution">
    <text evidence="1">The sequence shown here is derived from an EMBL/GenBank/DDBJ whole genome shotgun (WGS) entry which is preliminary data.</text>
</comment>
<proteinExistence type="predicted"/>
<evidence type="ECO:0000313" key="1">
    <source>
        <dbReference type="EMBL" id="KAK3197964.1"/>
    </source>
</evidence>
<gene>
    <name evidence="1" type="ORF">Dsin_021379</name>
</gene>
<dbReference type="EMBL" id="JANJYJ010000007">
    <property type="protein sequence ID" value="KAK3197964.1"/>
    <property type="molecule type" value="Genomic_DNA"/>
</dbReference>
<evidence type="ECO:0000313" key="2">
    <source>
        <dbReference type="Proteomes" id="UP001281410"/>
    </source>
</evidence>
<reference evidence="1" key="1">
    <citation type="journal article" date="2023" name="Plant J.">
        <title>Genome sequences and population genomics provide insights into the demographic history, inbreeding, and mutation load of two 'living fossil' tree species of Dipteronia.</title>
        <authorList>
            <person name="Feng Y."/>
            <person name="Comes H.P."/>
            <person name="Chen J."/>
            <person name="Zhu S."/>
            <person name="Lu R."/>
            <person name="Zhang X."/>
            <person name="Li P."/>
            <person name="Qiu J."/>
            <person name="Olsen K.M."/>
            <person name="Qiu Y."/>
        </authorList>
    </citation>
    <scope>NUCLEOTIDE SEQUENCE</scope>
    <source>
        <strain evidence="1">NBL</strain>
    </source>
</reference>
<dbReference type="AlphaFoldDB" id="A0AAE0DZ19"/>
<keyword evidence="2" id="KW-1185">Reference proteome</keyword>
<protein>
    <submittedName>
        <fullName evidence="1">Uncharacterized protein</fullName>
    </submittedName>
</protein>
<sequence>MLGRRDGSAEDSICAATDFLETLKRQRKTEVVGESDGSGFRVSNGDFLEKWWCFFPCKADDLERSSEDSSLDWIFT</sequence>
<name>A0AAE0DZ19_9ROSI</name>
<dbReference type="Proteomes" id="UP001281410">
    <property type="component" value="Unassembled WGS sequence"/>
</dbReference>
<organism evidence="1 2">
    <name type="scientific">Dipteronia sinensis</name>
    <dbReference type="NCBI Taxonomy" id="43782"/>
    <lineage>
        <taxon>Eukaryota</taxon>
        <taxon>Viridiplantae</taxon>
        <taxon>Streptophyta</taxon>
        <taxon>Embryophyta</taxon>
        <taxon>Tracheophyta</taxon>
        <taxon>Spermatophyta</taxon>
        <taxon>Magnoliopsida</taxon>
        <taxon>eudicotyledons</taxon>
        <taxon>Gunneridae</taxon>
        <taxon>Pentapetalae</taxon>
        <taxon>rosids</taxon>
        <taxon>malvids</taxon>
        <taxon>Sapindales</taxon>
        <taxon>Sapindaceae</taxon>
        <taxon>Hippocastanoideae</taxon>
        <taxon>Acereae</taxon>
        <taxon>Dipteronia</taxon>
    </lineage>
</organism>